<name>S2DHI6_INDAL</name>
<accession>S2DHI6</accession>
<dbReference type="AlphaFoldDB" id="S2DHI6"/>
<dbReference type="STRING" id="1189612.A33Q_1113"/>
<evidence type="ECO:0000256" key="3">
    <source>
        <dbReference type="ARBA" id="ARBA00022691"/>
    </source>
</evidence>
<evidence type="ECO:0000256" key="2">
    <source>
        <dbReference type="ARBA" id="ARBA00022679"/>
    </source>
</evidence>
<dbReference type="Proteomes" id="UP000006073">
    <property type="component" value="Unassembled WGS sequence"/>
</dbReference>
<keyword evidence="3 5" id="KW-0949">S-adenosyl-L-methionine</keyword>
<comment type="catalytic activity">
    <reaction evidence="5">
        <text>7-aminomethyl-7-carbaguanosine(34) in tRNA + S-adenosyl-L-methionine = epoxyqueuosine(34) in tRNA + adenine + L-methionine + 2 H(+)</text>
        <dbReference type="Rhea" id="RHEA:32155"/>
        <dbReference type="Rhea" id="RHEA-COMP:10342"/>
        <dbReference type="Rhea" id="RHEA-COMP:18582"/>
        <dbReference type="ChEBI" id="CHEBI:15378"/>
        <dbReference type="ChEBI" id="CHEBI:16708"/>
        <dbReference type="ChEBI" id="CHEBI:57844"/>
        <dbReference type="ChEBI" id="CHEBI:59789"/>
        <dbReference type="ChEBI" id="CHEBI:82833"/>
        <dbReference type="ChEBI" id="CHEBI:194443"/>
        <dbReference type="EC" id="2.4.99.17"/>
    </reaction>
</comment>
<dbReference type="eggNOG" id="COG0809">
    <property type="taxonomic scope" value="Bacteria"/>
</dbReference>
<keyword evidence="4 5" id="KW-0671">Queuosine biosynthesis</keyword>
<dbReference type="GO" id="GO:0051075">
    <property type="term" value="F:S-adenosylmethionine:tRNA ribosyltransferase-isomerase activity"/>
    <property type="evidence" value="ECO:0007669"/>
    <property type="project" value="UniProtKB-EC"/>
</dbReference>
<dbReference type="GO" id="GO:0005737">
    <property type="term" value="C:cytoplasm"/>
    <property type="evidence" value="ECO:0007669"/>
    <property type="project" value="UniProtKB-SubCell"/>
</dbReference>
<dbReference type="InterPro" id="IPR036100">
    <property type="entry name" value="QueA_sf"/>
</dbReference>
<dbReference type="Pfam" id="PF02547">
    <property type="entry name" value="Queuosine_synth"/>
    <property type="match status" value="1"/>
</dbReference>
<gene>
    <name evidence="5" type="primary">queA</name>
    <name evidence="6" type="ORF">A33Q_1113</name>
</gene>
<protein>
    <recommendedName>
        <fullName evidence="5">S-adenosylmethionine:tRNA ribosyltransferase-isomerase</fullName>
        <ecNumber evidence="5">2.4.99.17</ecNumber>
    </recommendedName>
    <alternativeName>
        <fullName evidence="5">Queuosine biosynthesis protein QueA</fullName>
    </alternativeName>
</protein>
<dbReference type="SUPFAM" id="SSF111337">
    <property type="entry name" value="QueA-like"/>
    <property type="match status" value="1"/>
</dbReference>
<dbReference type="EMBL" id="ALWO02000023">
    <property type="protein sequence ID" value="EOZ98459.1"/>
    <property type="molecule type" value="Genomic_DNA"/>
</dbReference>
<evidence type="ECO:0000256" key="4">
    <source>
        <dbReference type="ARBA" id="ARBA00022785"/>
    </source>
</evidence>
<evidence type="ECO:0000256" key="1">
    <source>
        <dbReference type="ARBA" id="ARBA00022490"/>
    </source>
</evidence>
<dbReference type="PANTHER" id="PTHR30307:SF0">
    <property type="entry name" value="S-ADENOSYLMETHIONINE:TRNA RIBOSYLTRANSFERASE-ISOMERASE"/>
    <property type="match status" value="1"/>
</dbReference>
<dbReference type="HAMAP" id="MF_00113">
    <property type="entry name" value="QueA"/>
    <property type="match status" value="1"/>
</dbReference>
<dbReference type="InterPro" id="IPR042118">
    <property type="entry name" value="QueA_dom1"/>
</dbReference>
<organism evidence="6 7">
    <name type="scientific">Indibacter alkaliphilus (strain CCUG 57479 / KCTC 22604 / LW1)</name>
    <dbReference type="NCBI Taxonomy" id="1189612"/>
    <lineage>
        <taxon>Bacteria</taxon>
        <taxon>Pseudomonadati</taxon>
        <taxon>Bacteroidota</taxon>
        <taxon>Cytophagia</taxon>
        <taxon>Cytophagales</taxon>
        <taxon>Cyclobacteriaceae</taxon>
    </lineage>
</organism>
<dbReference type="Gene3D" id="2.40.10.240">
    <property type="entry name" value="QueA-like"/>
    <property type="match status" value="1"/>
</dbReference>
<keyword evidence="7" id="KW-1185">Reference proteome</keyword>
<comment type="subunit">
    <text evidence="5">Monomer.</text>
</comment>
<comment type="subcellular location">
    <subcellularLocation>
        <location evidence="5">Cytoplasm</location>
    </subcellularLocation>
</comment>
<dbReference type="GO" id="GO:0008616">
    <property type="term" value="P:tRNA queuosine(34) biosynthetic process"/>
    <property type="evidence" value="ECO:0007669"/>
    <property type="project" value="UniProtKB-UniRule"/>
</dbReference>
<proteinExistence type="inferred from homology"/>
<reference evidence="6 7" key="1">
    <citation type="journal article" date="2013" name="Genome Announc.">
        <title>Draft Genome Sequence of Indibacter alkaliphilus Strain LW1T, Isolated from Lonar Lake, a Haloalkaline Lake in the Buldana District of Maharashtra, India.</title>
        <authorList>
            <person name="Singh A."/>
            <person name="Kumar Jangir P."/>
            <person name="Sharma R."/>
            <person name="Singh A."/>
            <person name="Kumar Pinnaka A."/>
            <person name="Shivaji S."/>
        </authorList>
    </citation>
    <scope>NUCLEOTIDE SEQUENCE [LARGE SCALE GENOMIC DNA]</scope>
    <source>
        <strain evidence="7">CCUG 57479 / KCTC 22604 / LW1</strain>
    </source>
</reference>
<keyword evidence="2 5" id="KW-0808">Transferase</keyword>
<keyword evidence="1 5" id="KW-0963">Cytoplasm</keyword>
<dbReference type="Gene3D" id="3.40.1780.10">
    <property type="entry name" value="QueA-like"/>
    <property type="match status" value="1"/>
</dbReference>
<dbReference type="EC" id="2.4.99.17" evidence="5"/>
<keyword evidence="6" id="KW-0413">Isomerase</keyword>
<comment type="similarity">
    <text evidence="5">Belongs to the QueA family.</text>
</comment>
<dbReference type="UniPathway" id="UPA00392"/>
<comment type="function">
    <text evidence="5">Transfers and isomerizes the ribose moiety from AdoMet to the 7-aminomethyl group of 7-deazaguanine (preQ1-tRNA) to give epoxyqueuosine (oQ-tRNA).</text>
</comment>
<dbReference type="PANTHER" id="PTHR30307">
    <property type="entry name" value="S-ADENOSYLMETHIONINE:TRNA RIBOSYLTRANSFERASE-ISOMERASE"/>
    <property type="match status" value="1"/>
</dbReference>
<sequence length="418" mass="47874">MQAKLNTQNKKRMSLLKSIENIRLTEYEYTLPESRIAKFPLEKRDESKLLQYGPKGISHHSFKELDQLIPSGSLMVFNNTKVIPARLIFQRETGAKIEIFLLKPILPSTVINEIMISTTSVTWECMIGNLKKWKEGETLKGFVEIQGREVVIQAELENRESRSVKFLWSDQNMPFVSIVEASGEVPLPPYLNRKATEEDKPRYQTVYSKKEGAVAAPTAGLHFTNEVLEKLKAKGVKEEFLTLHVSAGTFQPIKAEVITEHNMHSEQMVVSFESIENIKTQSEKIIAVGTTSMRTLESLYWFGVKLFNNLGNTFFIDKLFAYQEFDSLPSRKESFQAISEYMKKNNLSEITGSTEIFIMPGYDFKVCEGLVTNFHQPSSTLILLIAAFTNGSWRDIYTEALEKDYRFLSYGDSNLYWK</sequence>
<evidence type="ECO:0000313" key="6">
    <source>
        <dbReference type="EMBL" id="EOZ98459.1"/>
    </source>
</evidence>
<comment type="caution">
    <text evidence="6">The sequence shown here is derived from an EMBL/GenBank/DDBJ whole genome shotgun (WGS) entry which is preliminary data.</text>
</comment>
<evidence type="ECO:0000256" key="5">
    <source>
        <dbReference type="HAMAP-Rule" id="MF_00113"/>
    </source>
</evidence>
<comment type="pathway">
    <text evidence="5">tRNA modification; tRNA-queuosine biosynthesis.</text>
</comment>
<dbReference type="InterPro" id="IPR003699">
    <property type="entry name" value="QueA"/>
</dbReference>
<evidence type="ECO:0000313" key="7">
    <source>
        <dbReference type="Proteomes" id="UP000006073"/>
    </source>
</evidence>
<dbReference type="InterPro" id="IPR042119">
    <property type="entry name" value="QueA_dom2"/>
</dbReference>